<organism evidence="4 5">
    <name type="scientific">Thiohalorhabdus methylotrophus</name>
    <dbReference type="NCBI Taxonomy" id="3242694"/>
    <lineage>
        <taxon>Bacteria</taxon>
        <taxon>Pseudomonadati</taxon>
        <taxon>Pseudomonadota</taxon>
        <taxon>Gammaproteobacteria</taxon>
        <taxon>Thiohalorhabdales</taxon>
        <taxon>Thiohalorhabdaceae</taxon>
        <taxon>Thiohalorhabdus</taxon>
    </lineage>
</organism>
<comment type="caution">
    <text evidence="4">The sequence shown here is derived from an EMBL/GenBank/DDBJ whole genome shotgun (WGS) entry which is preliminary data.</text>
</comment>
<evidence type="ECO:0000313" key="4">
    <source>
        <dbReference type="EMBL" id="MFA9459844.1"/>
    </source>
</evidence>
<dbReference type="Proteomes" id="UP001575181">
    <property type="component" value="Unassembled WGS sequence"/>
</dbReference>
<dbReference type="CDD" id="cd00754">
    <property type="entry name" value="Ubl_MoaD"/>
    <property type="match status" value="1"/>
</dbReference>
<name>A0ABV4TRT0_9GAMM</name>
<gene>
    <name evidence="4" type="primary">moaD</name>
    <name evidence="4" type="ORF">ACERLL_03285</name>
</gene>
<dbReference type="NCBIfam" id="TIGR01682">
    <property type="entry name" value="moaD"/>
    <property type="match status" value="1"/>
</dbReference>
<dbReference type="Pfam" id="PF02597">
    <property type="entry name" value="ThiS"/>
    <property type="match status" value="1"/>
</dbReference>
<proteinExistence type="inferred from homology"/>
<dbReference type="InterPro" id="IPR010038">
    <property type="entry name" value="MoaD_arc-typ"/>
</dbReference>
<evidence type="ECO:0000256" key="2">
    <source>
        <dbReference type="ARBA" id="ARBA00024200"/>
    </source>
</evidence>
<dbReference type="SUPFAM" id="SSF54285">
    <property type="entry name" value="MoaD/ThiS"/>
    <property type="match status" value="1"/>
</dbReference>
<dbReference type="RefSeq" id="WP_373654629.1">
    <property type="nucleotide sequence ID" value="NZ_JBGUAW010000002.1"/>
</dbReference>
<dbReference type="Gene3D" id="3.10.20.30">
    <property type="match status" value="1"/>
</dbReference>
<dbReference type="InterPro" id="IPR003749">
    <property type="entry name" value="ThiS/MoaD-like"/>
</dbReference>
<sequence>MIKVLYFAAIREQLGVGEEQVAPESLATVSDLLELLRNRGGAYAEVLSPERRVLVAVNQEYADDARSLSDGDEVALFPPVTGG</sequence>
<dbReference type="InterPro" id="IPR016155">
    <property type="entry name" value="Mopterin_synth/thiamin_S_b"/>
</dbReference>
<accession>A0ABV4TRT0</accession>
<dbReference type="InterPro" id="IPR044672">
    <property type="entry name" value="MOCS2A"/>
</dbReference>
<reference evidence="4 5" key="1">
    <citation type="submission" date="2024-08" db="EMBL/GenBank/DDBJ databases">
        <title>Whole-genome sequencing of halo(alkali)philic microorganisms from hypersaline lakes.</title>
        <authorList>
            <person name="Sorokin D.Y."/>
            <person name="Merkel A.Y."/>
            <person name="Messina E."/>
            <person name="Yakimov M."/>
        </authorList>
    </citation>
    <scope>NUCLEOTIDE SEQUENCE [LARGE SCALE GENOMIC DNA]</scope>
    <source>
        <strain evidence="4 5">Cl-TMA</strain>
    </source>
</reference>
<dbReference type="PANTHER" id="PTHR33359">
    <property type="entry name" value="MOLYBDOPTERIN SYNTHASE SULFUR CARRIER SUBUNIT"/>
    <property type="match status" value="1"/>
</dbReference>
<comment type="similarity">
    <text evidence="2">Belongs to the MoaD family.</text>
</comment>
<evidence type="ECO:0000313" key="5">
    <source>
        <dbReference type="Proteomes" id="UP001575181"/>
    </source>
</evidence>
<evidence type="ECO:0000256" key="3">
    <source>
        <dbReference type="ARBA" id="ARBA00024247"/>
    </source>
</evidence>
<keyword evidence="1" id="KW-0547">Nucleotide-binding</keyword>
<dbReference type="NCBIfam" id="TIGR01687">
    <property type="entry name" value="moaD_arch"/>
    <property type="match status" value="1"/>
</dbReference>
<keyword evidence="5" id="KW-1185">Reference proteome</keyword>
<dbReference type="InterPro" id="IPR012675">
    <property type="entry name" value="Beta-grasp_dom_sf"/>
</dbReference>
<dbReference type="EMBL" id="JBGUAW010000002">
    <property type="protein sequence ID" value="MFA9459844.1"/>
    <property type="molecule type" value="Genomic_DNA"/>
</dbReference>
<protein>
    <recommendedName>
        <fullName evidence="3">Molybdopterin synthase sulfur carrier subunit</fullName>
    </recommendedName>
</protein>
<evidence type="ECO:0000256" key="1">
    <source>
        <dbReference type="ARBA" id="ARBA00022741"/>
    </source>
</evidence>
<dbReference type="PANTHER" id="PTHR33359:SF1">
    <property type="entry name" value="MOLYBDOPTERIN SYNTHASE SULFUR CARRIER SUBUNIT"/>
    <property type="match status" value="1"/>
</dbReference>